<dbReference type="AlphaFoldDB" id="A0A182J2G8"/>
<dbReference type="VEuPathDB" id="VectorBase:AATE010104"/>
<dbReference type="EMBL" id="AXCP01008069">
    <property type="status" value="NOT_ANNOTATED_CDS"/>
    <property type="molecule type" value="Genomic_DNA"/>
</dbReference>
<protein>
    <submittedName>
        <fullName evidence="1">Uncharacterized protein</fullName>
    </submittedName>
</protein>
<accession>A0A182J2G8</accession>
<dbReference type="EnsemblMetazoa" id="AATE010104-RA">
    <property type="protein sequence ID" value="AATE010104-PA.1"/>
    <property type="gene ID" value="AATE010104"/>
</dbReference>
<evidence type="ECO:0000313" key="1">
    <source>
        <dbReference type="EnsemblMetazoa" id="AATE010104-PA.1"/>
    </source>
</evidence>
<organism evidence="1">
    <name type="scientific">Anopheles atroparvus</name>
    <name type="common">European mosquito</name>
    <dbReference type="NCBI Taxonomy" id="41427"/>
    <lineage>
        <taxon>Eukaryota</taxon>
        <taxon>Metazoa</taxon>
        <taxon>Ecdysozoa</taxon>
        <taxon>Arthropoda</taxon>
        <taxon>Hexapoda</taxon>
        <taxon>Insecta</taxon>
        <taxon>Pterygota</taxon>
        <taxon>Neoptera</taxon>
        <taxon>Endopterygota</taxon>
        <taxon>Diptera</taxon>
        <taxon>Nematocera</taxon>
        <taxon>Culicoidea</taxon>
        <taxon>Culicidae</taxon>
        <taxon>Anophelinae</taxon>
        <taxon>Anopheles</taxon>
    </lineage>
</organism>
<sequence>MQSKVPLGIRSVAGCIVCGAFGTAASQLAGPSWMELRCIAYLGKASSRCGRSWLLPYADRKACLGTVNRTVTDSCGRLPGMHRAIGRAVKVAHATTRATPQLHAFEQEGRERNHRITQAQTGRTG</sequence>
<name>A0A182J2G8_ANOAO</name>
<proteinExistence type="predicted"/>
<reference evidence="1" key="1">
    <citation type="submission" date="2022-08" db="UniProtKB">
        <authorList>
            <consortium name="EnsemblMetazoa"/>
        </authorList>
    </citation>
    <scope>IDENTIFICATION</scope>
    <source>
        <strain evidence="1">EBRO</strain>
    </source>
</reference>